<dbReference type="Gene3D" id="3.20.20.140">
    <property type="entry name" value="Metal-dependent hydrolases"/>
    <property type="match status" value="1"/>
</dbReference>
<dbReference type="EMBL" id="CP046522">
    <property type="protein sequence ID" value="QGU94270.1"/>
    <property type="molecule type" value="Genomic_DNA"/>
</dbReference>
<dbReference type="Proteomes" id="UP000422764">
    <property type="component" value="Chromosome"/>
</dbReference>
<name>A0A6I6EQB8_9CLOT</name>
<evidence type="ECO:0000313" key="1">
    <source>
        <dbReference type="EMBL" id="QGU94270.1"/>
    </source>
</evidence>
<reference evidence="1 2" key="1">
    <citation type="submission" date="2019-12" db="EMBL/GenBank/DDBJ databases">
        <title>Genome sequenceing of Clostridium bovifaecis.</title>
        <authorList>
            <person name="Yao Y."/>
        </authorList>
    </citation>
    <scope>NUCLEOTIDE SEQUENCE [LARGE SCALE GENOMIC DNA]</scope>
    <source>
        <strain evidence="1 2">BXX</strain>
    </source>
</reference>
<gene>
    <name evidence="1" type="ORF">GOM49_03310</name>
</gene>
<accession>A0A6I6EQB8</accession>
<sequence>MILSKEDLRKVLYREIENVRAIDLHTHLYSRDFDDLVLWGIDELLTNHYIVEEYFRYSTLSYNEFFTLSKQEQADLVWKTLFIEHSPVSEAQKEILAILNKLNIDISTKALEPIRTVFSNFKLEEHIDNIFKVCKLKEVVMTNDPFKEKDRRVWEKGGNSDSRFKSALRLDILLNNYKESYKRLKTLGYEVNSRLDEKSLKEVRRFLREWIDKVNALYVVSSMPPEFFLPDSYQREKLIKDCVMPICREYKIPFAMTIGIRRGVNEELKEGGYSIGRARIEAVEYMCKSYPNNKFMITMLSRENQHELAVASKKFRNLFIFGCWNFLSNSSLIEEITRTRMETVGLSFVPQYSNAEILEQLIYKWDYLRKIISEVLLERYEDIFDLGWKISEEEIRRDIEDLFVNNFTNFLKI</sequence>
<evidence type="ECO:0000313" key="2">
    <source>
        <dbReference type="Proteomes" id="UP000422764"/>
    </source>
</evidence>
<keyword evidence="2" id="KW-1185">Reference proteome</keyword>
<dbReference type="AlphaFoldDB" id="A0A6I6EQB8"/>
<keyword evidence="1" id="KW-0413">Isomerase</keyword>
<proteinExistence type="predicted"/>
<dbReference type="Gene3D" id="1.10.2020.10">
    <property type="entry name" value="uronate isomerase, domain 2, chain A"/>
    <property type="match status" value="1"/>
</dbReference>
<dbReference type="GO" id="GO:0016853">
    <property type="term" value="F:isomerase activity"/>
    <property type="evidence" value="ECO:0007669"/>
    <property type="project" value="UniProtKB-KW"/>
</dbReference>
<protein>
    <submittedName>
        <fullName evidence="1">Glucuronate isomerase</fullName>
    </submittedName>
</protein>
<organism evidence="1 2">
    <name type="scientific">Clostridium bovifaecis</name>
    <dbReference type="NCBI Taxonomy" id="2184719"/>
    <lineage>
        <taxon>Bacteria</taxon>
        <taxon>Bacillati</taxon>
        <taxon>Bacillota</taxon>
        <taxon>Clostridia</taxon>
        <taxon>Eubacteriales</taxon>
        <taxon>Clostridiaceae</taxon>
        <taxon>Clostridium</taxon>
    </lineage>
</organism>
<dbReference type="InterPro" id="IPR032466">
    <property type="entry name" value="Metal_Hydrolase"/>
</dbReference>
<dbReference type="SUPFAM" id="SSF51556">
    <property type="entry name" value="Metallo-dependent hydrolases"/>
    <property type="match status" value="1"/>
</dbReference>